<keyword evidence="11" id="KW-0624">Polysaccharide degradation</keyword>
<keyword evidence="10" id="KW-0961">Cell wall biogenesis/degradation</keyword>
<keyword evidence="16" id="KW-0812">Transmembrane</keyword>
<evidence type="ECO:0000256" key="9">
    <source>
        <dbReference type="ARBA" id="ARBA00023277"/>
    </source>
</evidence>
<dbReference type="HOGENOM" id="CLU_011476_0_1_1"/>
<feature type="region of interest" description="Disordered" evidence="15">
    <location>
        <begin position="388"/>
        <end position="418"/>
    </location>
</feature>
<keyword evidence="5" id="KW-1003">Cell membrane</keyword>
<evidence type="ECO:0000256" key="11">
    <source>
        <dbReference type="ARBA" id="ARBA00023326"/>
    </source>
</evidence>
<evidence type="ECO:0000256" key="16">
    <source>
        <dbReference type="SAM" id="Phobius"/>
    </source>
</evidence>
<name>W7I743_9PEZI</name>
<dbReference type="PANTHER" id="PTHR16631:SF17">
    <property type="entry name" value="GLUCAN ENDO-1,3-BETA-GLUCOSIDASE BTGC"/>
    <property type="match status" value="1"/>
</dbReference>
<keyword evidence="16" id="KW-1133">Transmembrane helix</keyword>
<evidence type="ECO:0000256" key="4">
    <source>
        <dbReference type="ARBA" id="ARBA00012780"/>
    </source>
</evidence>
<feature type="region of interest" description="Disordered" evidence="15">
    <location>
        <begin position="1"/>
        <end position="251"/>
    </location>
</feature>
<dbReference type="InterPro" id="IPR050732">
    <property type="entry name" value="Beta-glucan_modifiers"/>
</dbReference>
<comment type="subcellular location">
    <subcellularLocation>
        <location evidence="2">Cell membrane</location>
        <topology evidence="2">Single-pass type II membrane protein</topology>
    </subcellularLocation>
</comment>
<dbReference type="GO" id="GO:0005886">
    <property type="term" value="C:plasma membrane"/>
    <property type="evidence" value="ECO:0007669"/>
    <property type="project" value="UniProtKB-SubCell"/>
</dbReference>
<dbReference type="AlphaFoldDB" id="W7I743"/>
<evidence type="ECO:0000256" key="2">
    <source>
        <dbReference type="ARBA" id="ARBA00004401"/>
    </source>
</evidence>
<feature type="compositionally biased region" description="Pro residues" evidence="15">
    <location>
        <begin position="157"/>
        <end position="175"/>
    </location>
</feature>
<feature type="region of interest" description="Disordered" evidence="15">
    <location>
        <begin position="318"/>
        <end position="351"/>
    </location>
</feature>
<evidence type="ECO:0000256" key="15">
    <source>
        <dbReference type="SAM" id="MobiDB-lite"/>
    </source>
</evidence>
<feature type="transmembrane region" description="Helical" evidence="16">
    <location>
        <begin position="362"/>
        <end position="385"/>
    </location>
</feature>
<protein>
    <recommendedName>
        <fullName evidence="4">glucan endo-1,3-beta-D-glucosidase</fullName>
        <ecNumber evidence="4">3.2.1.39</ecNumber>
    </recommendedName>
    <alternativeName>
        <fullName evidence="14">Endo-1,3-beta-glucanase btgC</fullName>
    </alternativeName>
    <alternativeName>
        <fullName evidence="13">Laminarinase btgC</fullName>
    </alternativeName>
</protein>
<evidence type="ECO:0000256" key="14">
    <source>
        <dbReference type="ARBA" id="ARBA00043078"/>
    </source>
</evidence>
<evidence type="ECO:0000256" key="13">
    <source>
        <dbReference type="ARBA" id="ARBA00042373"/>
    </source>
</evidence>
<evidence type="ECO:0000256" key="6">
    <source>
        <dbReference type="ARBA" id="ARBA00022801"/>
    </source>
</evidence>
<evidence type="ECO:0000256" key="12">
    <source>
        <dbReference type="ARBA" id="ARBA00037649"/>
    </source>
</evidence>
<dbReference type="SUPFAM" id="SSF51445">
    <property type="entry name" value="(Trans)glycosidases"/>
    <property type="match status" value="1"/>
</dbReference>
<evidence type="ECO:0000256" key="3">
    <source>
        <dbReference type="ARBA" id="ARBA00008773"/>
    </source>
</evidence>
<feature type="compositionally biased region" description="Low complexity" evidence="15">
    <location>
        <begin position="71"/>
        <end position="88"/>
    </location>
</feature>
<organism evidence="17 18">
    <name type="scientific">Drechslerella stenobrocha 248</name>
    <dbReference type="NCBI Taxonomy" id="1043628"/>
    <lineage>
        <taxon>Eukaryota</taxon>
        <taxon>Fungi</taxon>
        <taxon>Dikarya</taxon>
        <taxon>Ascomycota</taxon>
        <taxon>Pezizomycotina</taxon>
        <taxon>Orbiliomycetes</taxon>
        <taxon>Orbiliales</taxon>
        <taxon>Orbiliaceae</taxon>
        <taxon>Drechslerella</taxon>
    </lineage>
</organism>
<keyword evidence="8" id="KW-0325">Glycoprotein</keyword>
<keyword evidence="7 16" id="KW-0472">Membrane</keyword>
<dbReference type="Gene3D" id="3.20.20.80">
    <property type="entry name" value="Glycosidases"/>
    <property type="match status" value="1"/>
</dbReference>
<gene>
    <name evidence="17" type="ORF">DRE_02717</name>
</gene>
<keyword evidence="9" id="KW-0119">Carbohydrate metabolism</keyword>
<dbReference type="GO" id="GO:0042973">
    <property type="term" value="F:glucan endo-1,3-beta-D-glucosidase activity"/>
    <property type="evidence" value="ECO:0007669"/>
    <property type="project" value="UniProtKB-EC"/>
</dbReference>
<dbReference type="GO" id="GO:0000272">
    <property type="term" value="P:polysaccharide catabolic process"/>
    <property type="evidence" value="ECO:0007669"/>
    <property type="project" value="UniProtKB-KW"/>
</dbReference>
<reference evidence="17 18" key="1">
    <citation type="submission" date="2013-05" db="EMBL/GenBank/DDBJ databases">
        <title>Drechslerella stenobrocha genome reveals carnivorous origination and mechanical trapping mechanism of predatory fungi.</title>
        <authorList>
            <person name="Liu X."/>
            <person name="Zhang W."/>
            <person name="Liu K."/>
        </authorList>
    </citation>
    <scope>NUCLEOTIDE SEQUENCE [LARGE SCALE GENOMIC DNA]</scope>
    <source>
        <strain evidence="17 18">248</strain>
    </source>
</reference>
<evidence type="ECO:0000256" key="8">
    <source>
        <dbReference type="ARBA" id="ARBA00023180"/>
    </source>
</evidence>
<sequence length="722" mass="78113">MSGYHDQEPPRQPGDSFDGGQPYANQAFANPGPSMNYDTHPSVGYDTPYSQGSGGEPIPAPVYGRTPLRHQQSYGQNVPQQQQQLQPQSRALPGPQEGWDEGNGHQPRGVSPQGGGGGGGGYAPYSSQHSANASPTRGRGVPADDNVPYARPEYQQPLPPPHMPQQLPHPPPPPQAREMSPDSAHAYHQPTPMRQVKPFPSQDSIQRGRLAPGMVPYTDHRGTSTPPSLSGDRQHGMSSRNSNRASSANLGFYSDSPYQRYSSHWNPDTSGLSSGDLSLQDIRRSSQDSEDEELNRGKRSAPLVSTIALGGVFGKKTEVSSTISGPGANSGLLDTGAKGRGDAGGDSDWLQSQKKASKKSRWIIAAVVLVILLLAGGGAAAGVLLSRRNRGGSGGGNSATASIDPKEDAPNAPAVNSGTDSVKALLNNPKLHKSFYGMDYTPLNGVFPECLERPATQNNITKDIAVISQLTTRLRLYGNDCNQTQMVIEAIKTLKVDMKIWMGVYIDGNQTTNARQLAQMYDILDQYGQDPFIGVVIANEALFSQYITETDLITLITNVRQNFTTLGYTSINITTSDLGSAWTYNLAQSVDTVMANVHPFFAGVTVDDAPGWTWDFTEKNDVSIAKMTTRNPNVIVSEVGWPSGGGTLQGSVSGFPQLNQFLQDYVCAANKNGTEYYWFVPFDEPWKERYNRPGKEWETQWGLMDVNRNIKPGVTIPDCPAS</sequence>
<comment type="catalytic activity">
    <reaction evidence="1">
        <text>Hydrolysis of (1-&gt;3)-beta-D-glucosidic linkages in (1-&gt;3)-beta-D-glucans.</text>
        <dbReference type="EC" id="3.2.1.39"/>
    </reaction>
</comment>
<dbReference type="OrthoDB" id="68336at2759"/>
<dbReference type="PANTHER" id="PTHR16631">
    <property type="entry name" value="GLUCAN 1,3-BETA-GLUCOSIDASE"/>
    <property type="match status" value="1"/>
</dbReference>
<dbReference type="InterPro" id="IPR017853">
    <property type="entry name" value="GH"/>
</dbReference>
<dbReference type="Proteomes" id="UP000024837">
    <property type="component" value="Unassembled WGS sequence"/>
</dbReference>
<feature type="compositionally biased region" description="Polar residues" evidence="15">
    <location>
        <begin position="125"/>
        <end position="135"/>
    </location>
</feature>
<keyword evidence="6" id="KW-0378">Hydrolase</keyword>
<dbReference type="EC" id="3.2.1.39" evidence="4"/>
<evidence type="ECO:0000313" key="17">
    <source>
        <dbReference type="EMBL" id="EWC48138.1"/>
    </source>
</evidence>
<evidence type="ECO:0000256" key="10">
    <source>
        <dbReference type="ARBA" id="ARBA00023316"/>
    </source>
</evidence>
<accession>W7I743</accession>
<comment type="similarity">
    <text evidence="3">Belongs to the glycosyl hydrolase 17 family.</text>
</comment>
<proteinExistence type="inferred from homology"/>
<feature type="compositionally biased region" description="Low complexity" evidence="15">
    <location>
        <begin position="238"/>
        <end position="249"/>
    </location>
</feature>
<dbReference type="GO" id="GO:0009277">
    <property type="term" value="C:fungal-type cell wall"/>
    <property type="evidence" value="ECO:0007669"/>
    <property type="project" value="TreeGrafter"/>
</dbReference>
<evidence type="ECO:0000256" key="5">
    <source>
        <dbReference type="ARBA" id="ARBA00022475"/>
    </source>
</evidence>
<evidence type="ECO:0000313" key="18">
    <source>
        <dbReference type="Proteomes" id="UP000024837"/>
    </source>
</evidence>
<dbReference type="EMBL" id="KI966406">
    <property type="protein sequence ID" value="EWC48138.1"/>
    <property type="molecule type" value="Genomic_DNA"/>
</dbReference>
<keyword evidence="18" id="KW-1185">Reference proteome</keyword>
<evidence type="ECO:0000256" key="7">
    <source>
        <dbReference type="ARBA" id="ARBA00023136"/>
    </source>
</evidence>
<dbReference type="GO" id="GO:0009986">
    <property type="term" value="C:cell surface"/>
    <property type="evidence" value="ECO:0007669"/>
    <property type="project" value="TreeGrafter"/>
</dbReference>
<dbReference type="GO" id="GO:0005576">
    <property type="term" value="C:extracellular region"/>
    <property type="evidence" value="ECO:0007669"/>
    <property type="project" value="TreeGrafter"/>
</dbReference>
<dbReference type="GO" id="GO:0071555">
    <property type="term" value="P:cell wall organization"/>
    <property type="evidence" value="ECO:0007669"/>
    <property type="project" value="UniProtKB-KW"/>
</dbReference>
<comment type="function">
    <text evidence="12">Glucanases play a role in cell expansion during growth, in cell-cell fusion during mating, and in spore release during sporulation. This enzyme may be involved in beta-glucan degradation. Active on laminarin and lichenan.</text>
</comment>
<feature type="compositionally biased region" description="Gly residues" evidence="15">
    <location>
        <begin position="112"/>
        <end position="122"/>
    </location>
</feature>
<evidence type="ECO:0000256" key="1">
    <source>
        <dbReference type="ARBA" id="ARBA00000382"/>
    </source>
</evidence>